<proteinExistence type="predicted"/>
<reference evidence="1" key="1">
    <citation type="journal article" date="2017" name="ISME J.">
        <title>Genomic exploration of individual giant ocean viruses.</title>
        <authorList>
            <person name="Wilson W.H."/>
            <person name="Gilg I.C."/>
            <person name="Moniruzzaman M."/>
            <person name="Field E.K."/>
            <person name="Koren S."/>
            <person name="LeCleir G.R."/>
            <person name="Martinez Martinez J."/>
            <person name="Poulton N.J."/>
            <person name="Swan B.K."/>
            <person name="Stepanauskas R."/>
            <person name="Wilhelm S.W."/>
        </authorList>
    </citation>
    <scope>NUCLEOTIDE SEQUENCE</scope>
</reference>
<sequence>MGGWWVGNCNFQISAYLFESKSVLWYYERFLAGIGVWVCVGYCVDLCCDIFGDDGCVFFGALQCVTVPAFLDLFKSFTTMIK</sequence>
<gene>
    <name evidence="1" type="ORF">SAGO17_0062</name>
</gene>
<accession>A0A1X9VNT0</accession>
<protein>
    <submittedName>
        <fullName evidence="1">Uncharacterized protein</fullName>
    </submittedName>
</protein>
<evidence type="ECO:0000313" key="1">
    <source>
        <dbReference type="EMBL" id="ARR74981.1"/>
    </source>
</evidence>
<name>A0A1X9VNT0_9VIRU</name>
<dbReference type="EMBL" id="KY565521">
    <property type="protein sequence ID" value="ARR74981.1"/>
    <property type="molecule type" value="Genomic_DNA"/>
</dbReference>
<organism evidence="1">
    <name type="scientific">Mimivirus AB-566-O17</name>
    <dbReference type="NCBI Taxonomy" id="1988039"/>
    <lineage>
        <taxon>Viruses</taxon>
        <taxon>Varidnaviria</taxon>
        <taxon>Bamfordvirae</taxon>
        <taxon>Nucleocytoviricota</taxon>
        <taxon>Megaviricetes</taxon>
        <taxon>Imitervirales</taxon>
        <taxon>Mimiviridae</taxon>
        <taxon>Megamimivirinae</taxon>
        <taxon>Mimivirus</taxon>
    </lineage>
</organism>